<evidence type="ECO:0000313" key="2">
    <source>
        <dbReference type="EMBL" id="AOQ27393.1"/>
    </source>
</evidence>
<name>A0A1D7XFN6_9CAUD</name>
<dbReference type="Proteomes" id="UP000225358">
    <property type="component" value="Segment"/>
</dbReference>
<gene>
    <name evidence="2" type="ORF">ESCO13_00270</name>
</gene>
<keyword evidence="1" id="KW-1133">Transmembrane helix</keyword>
<keyword evidence="3" id="KW-1185">Reference proteome</keyword>
<reference evidence="2" key="1">
    <citation type="submission" date="2017-02" db="EMBL/GenBank/DDBJ databases">
        <title>Complete genome sequence of two Escherichia coli phages, vB_EcoM_ ESCO5 and vB_EcoM_ESCO13, which are related to phAPEC8.</title>
        <authorList>
            <person name="Trotereau A."/>
            <person name="Gonnet M."/>
            <person name="Viardot A."/>
            <person name="Lalmanach A.-C."/>
            <person name="Guabiraba R."/>
            <person name="Chanteloup N."/>
            <person name="Schouler C."/>
        </authorList>
    </citation>
    <scope>NUCLEOTIDE SEQUENCE [LARGE SCALE GENOMIC DNA]</scope>
</reference>
<protein>
    <submittedName>
        <fullName evidence="2">Uncharacterized protein</fullName>
    </submittedName>
</protein>
<evidence type="ECO:0000313" key="3">
    <source>
        <dbReference type="Proteomes" id="UP000225358"/>
    </source>
</evidence>
<sequence>MINKENSLTVGTINAIILAVPFWIVVAAIIF</sequence>
<keyword evidence="1" id="KW-0812">Transmembrane</keyword>
<accession>A0A1D7XFN6</accession>
<keyword evidence="1" id="KW-0472">Membrane</keyword>
<dbReference type="EMBL" id="KX552041">
    <property type="protein sequence ID" value="AOQ27393.1"/>
    <property type="molecule type" value="Genomic_DNA"/>
</dbReference>
<proteinExistence type="predicted"/>
<feature type="transmembrane region" description="Helical" evidence="1">
    <location>
        <begin position="12"/>
        <end position="30"/>
    </location>
</feature>
<organism evidence="2 3">
    <name type="scientific">Escherichia phage ESCO13</name>
    <dbReference type="NCBI Taxonomy" id="1881104"/>
    <lineage>
        <taxon>Viruses</taxon>
        <taxon>Duplodnaviria</taxon>
        <taxon>Heunggongvirae</taxon>
        <taxon>Uroviricota</taxon>
        <taxon>Caudoviricetes</taxon>
        <taxon>Stephanstirmvirinae</taxon>
        <taxon>Phapecoctavirus</taxon>
        <taxon>Phapecoctavirus ESCO13</taxon>
    </lineage>
</organism>
<evidence type="ECO:0000256" key="1">
    <source>
        <dbReference type="SAM" id="Phobius"/>
    </source>
</evidence>